<dbReference type="PANTHER" id="PTHR43708">
    <property type="entry name" value="CONSERVED EXPRESSED OXIDOREDUCTASE (EUROFUNG)"/>
    <property type="match status" value="1"/>
</dbReference>
<dbReference type="KEGG" id="svu:B1H20_29925"/>
<evidence type="ECO:0000259" key="4">
    <source>
        <dbReference type="Pfam" id="PF01408"/>
    </source>
</evidence>
<dbReference type="InterPro" id="IPR036291">
    <property type="entry name" value="NAD(P)-bd_dom_sf"/>
</dbReference>
<dbReference type="GO" id="GO:0000166">
    <property type="term" value="F:nucleotide binding"/>
    <property type="evidence" value="ECO:0007669"/>
    <property type="project" value="InterPro"/>
</dbReference>
<feature type="region of interest" description="Disordered" evidence="3">
    <location>
        <begin position="257"/>
        <end position="279"/>
    </location>
</feature>
<dbReference type="Gene3D" id="3.40.50.720">
    <property type="entry name" value="NAD(P)-binding Rossmann-like Domain"/>
    <property type="match status" value="1"/>
</dbReference>
<evidence type="ECO:0000256" key="2">
    <source>
        <dbReference type="ARBA" id="ARBA00023002"/>
    </source>
</evidence>
<proteinExistence type="inferred from homology"/>
<feature type="region of interest" description="Disordered" evidence="3">
    <location>
        <begin position="1"/>
        <end position="34"/>
    </location>
</feature>
<feature type="domain" description="Gfo/Idh/MocA-like oxidoreductase N-terminal" evidence="4">
    <location>
        <begin position="37"/>
        <end position="163"/>
    </location>
</feature>
<evidence type="ECO:0000256" key="1">
    <source>
        <dbReference type="ARBA" id="ARBA00010928"/>
    </source>
</evidence>
<evidence type="ECO:0000259" key="5">
    <source>
        <dbReference type="Pfam" id="PF22725"/>
    </source>
</evidence>
<dbReference type="Gene3D" id="3.30.360.10">
    <property type="entry name" value="Dihydrodipicolinate Reductase, domain 2"/>
    <property type="match status" value="1"/>
</dbReference>
<dbReference type="GO" id="GO:0016491">
    <property type="term" value="F:oxidoreductase activity"/>
    <property type="evidence" value="ECO:0007669"/>
    <property type="project" value="UniProtKB-KW"/>
</dbReference>
<dbReference type="SUPFAM" id="SSF51735">
    <property type="entry name" value="NAD(P)-binding Rossmann-fold domains"/>
    <property type="match status" value="1"/>
</dbReference>
<accession>A0A1V0UJP5</accession>
<dbReference type="Pfam" id="PF22725">
    <property type="entry name" value="GFO_IDH_MocA_C3"/>
    <property type="match status" value="1"/>
</dbReference>
<dbReference type="PANTHER" id="PTHR43708:SF5">
    <property type="entry name" value="CONSERVED EXPRESSED OXIDOREDUCTASE (EUROFUNG)-RELATED"/>
    <property type="match status" value="1"/>
</dbReference>
<gene>
    <name evidence="6" type="ORF">B1H20_29925</name>
</gene>
<evidence type="ECO:0000313" key="7">
    <source>
        <dbReference type="Proteomes" id="UP000192445"/>
    </source>
</evidence>
<dbReference type="Pfam" id="PF01408">
    <property type="entry name" value="GFO_IDH_MocA"/>
    <property type="match status" value="1"/>
</dbReference>
<dbReference type="EMBL" id="CP020570">
    <property type="protein sequence ID" value="ARF65158.1"/>
    <property type="molecule type" value="Genomic_DNA"/>
</dbReference>
<dbReference type="SUPFAM" id="SSF55347">
    <property type="entry name" value="Glyceraldehyde-3-phosphate dehydrogenase-like, C-terminal domain"/>
    <property type="match status" value="1"/>
</dbReference>
<dbReference type="InterPro" id="IPR000683">
    <property type="entry name" value="Gfo/Idh/MocA-like_OxRdtase_N"/>
</dbReference>
<comment type="similarity">
    <text evidence="1">Belongs to the Gfo/Idh/MocA family.</text>
</comment>
<dbReference type="STRING" id="1935.B1H20_29925"/>
<feature type="compositionally biased region" description="Basic residues" evidence="3">
    <location>
        <begin position="9"/>
        <end position="26"/>
    </location>
</feature>
<name>A0A1V0UJP5_STRVN</name>
<evidence type="ECO:0000313" key="6">
    <source>
        <dbReference type="EMBL" id="ARF65158.1"/>
    </source>
</evidence>
<dbReference type="Proteomes" id="UP000192445">
    <property type="component" value="Chromosome"/>
</dbReference>
<evidence type="ECO:0000256" key="3">
    <source>
        <dbReference type="SAM" id="MobiDB-lite"/>
    </source>
</evidence>
<feature type="domain" description="GFO/IDH/MocA-like oxidoreductase" evidence="5">
    <location>
        <begin position="181"/>
        <end position="321"/>
    </location>
</feature>
<dbReference type="InterPro" id="IPR055170">
    <property type="entry name" value="GFO_IDH_MocA-like_dom"/>
</dbReference>
<keyword evidence="2" id="KW-0560">Oxidoreductase</keyword>
<protein>
    <submittedName>
        <fullName evidence="6">Uncharacterized protein</fullName>
    </submittedName>
</protein>
<reference evidence="6 7" key="1">
    <citation type="submission" date="2017-03" db="EMBL/GenBank/DDBJ databases">
        <title>Complete Genome Sequence of a natural compounds producer, Streptomyces violaceus S21.</title>
        <authorList>
            <person name="Zhong C."/>
            <person name="Zhao Z."/>
            <person name="Fu J."/>
            <person name="Zong G."/>
            <person name="Qin R."/>
            <person name="Cao G."/>
        </authorList>
    </citation>
    <scope>NUCLEOTIDE SEQUENCE [LARGE SCALE GENOMIC DNA]</scope>
    <source>
        <strain evidence="6 7">S21</strain>
    </source>
</reference>
<dbReference type="AlphaFoldDB" id="A0A1V0UJP5"/>
<dbReference type="InterPro" id="IPR051317">
    <property type="entry name" value="Gfo/Idh/MocA_oxidoreduct"/>
</dbReference>
<organism evidence="6 7">
    <name type="scientific">Streptomyces violaceoruber</name>
    <dbReference type="NCBI Taxonomy" id="1935"/>
    <lineage>
        <taxon>Bacteria</taxon>
        <taxon>Bacillati</taxon>
        <taxon>Actinomycetota</taxon>
        <taxon>Actinomycetes</taxon>
        <taxon>Kitasatosporales</taxon>
        <taxon>Streptomycetaceae</taxon>
        <taxon>Streptomyces</taxon>
        <taxon>Streptomyces violaceoruber group</taxon>
    </lineage>
</organism>
<sequence>MAAPPDHARRPRGRAPGRRGDRRRRGGGGPTVTGRPFRTALVGFGWINAQVWLPRLLAHRNFEVVGVYDPALTARSGARTGPGAGGAGPSDGAAGLPPDLIADRLEDLLARDLDLAVVGTPNHLHEQTAGAVLDAGVAALIEKPLCLSTEELRRLDARSWRTGAPFQISRPSARRLDVDRLRSLVRQWCVGPVRINAEWLRSSGVPRPGSWFTRRDQAGGGALLDLGWHLAEVTQGLLPDPRRTSLDARLLPPDDVSAHRGAGWRGDSPAPGAGKEGGVFDVEADGSLRARYRDGSALSLRAAWATDVEVDTTRIEVHGTGADGEECHLELVTTFGFSPHRVAHPVLRARRGDRVSEWPVETAPGKEYDAQLDATLAMLRRSLPWRTELHRSAQVLSLLEDAYRAGGRPLVSDAPARPAGAVPC</sequence>